<name>A0AAV8FLX3_9POAL</name>
<keyword evidence="3" id="KW-0548">Nucleotidyltransferase</keyword>
<dbReference type="EMBL" id="JAMFTS010000002">
    <property type="protein sequence ID" value="KAJ4791252.1"/>
    <property type="molecule type" value="Genomic_DNA"/>
</dbReference>
<evidence type="ECO:0000313" key="3">
    <source>
        <dbReference type="EMBL" id="KAJ4791252.1"/>
    </source>
</evidence>
<keyword evidence="3" id="KW-0695">RNA-directed DNA polymerase</keyword>
<dbReference type="GO" id="GO:0003676">
    <property type="term" value="F:nucleic acid binding"/>
    <property type="evidence" value="ECO:0007669"/>
    <property type="project" value="InterPro"/>
</dbReference>
<feature type="domain" description="RNase H type-1" evidence="1">
    <location>
        <begin position="375"/>
        <end position="495"/>
    </location>
</feature>
<dbReference type="InterPro" id="IPR002156">
    <property type="entry name" value="RNaseH_domain"/>
</dbReference>
<sequence length="513" mass="57803">MRLVTWETITTPKFHGGLGLRDATVLNRAMIMKTIWRIASGVNDEGLWVQVLKAKYLSRANFWLASVPARCSKYWRAILLGRQDLHQHVRWIIGDGTKCSLVGAPWHHFWLKFKQATAAALKLTIADCIDQQTGEWNSSLLISALGFHAALFIACVHPIPPIHPHRTDRLIFTPTNSGSFSFKGACNLIQSSPQPNPTSSAIWKLIWKCQGILPRIRLFLWKLTHDAVPVKSVFARHLRTAAPPCEICGLGSDDAIHSLFFCPKAEQSWLNSSIGLRVHALPVHIIPLLKLLSEQLTQHDFLRFANHLWALWKARSKEVYEGKRINVQQVSSLANSYTFLADVGGYGLNTRLRQMQVQNHHEMSICLQGNICRLDGSFHNNGTTGWAYTLFQDEQLLQYGLESGEAMSPLHVEALAMLAATKAVYTVGWSSAIFLTDCQVLANVINGDSTPESVDWKAYRDLLDILVTFRQQLLFKCYFVPRARLQMEHHLANHARINNLTAVGFSFPTFPPI</sequence>
<dbReference type="PANTHER" id="PTHR34146:SF3">
    <property type="entry name" value="POLYNUCLEOTIDYL TRANSFERASE, RIBONUCLEASE H-LIKE SUPERFAMILY PROTEIN"/>
    <property type="match status" value="1"/>
</dbReference>
<dbReference type="InterPro" id="IPR036397">
    <property type="entry name" value="RNaseH_sf"/>
</dbReference>
<dbReference type="InterPro" id="IPR012337">
    <property type="entry name" value="RNaseH-like_sf"/>
</dbReference>
<organism evidence="3 4">
    <name type="scientific">Rhynchospora pubera</name>
    <dbReference type="NCBI Taxonomy" id="906938"/>
    <lineage>
        <taxon>Eukaryota</taxon>
        <taxon>Viridiplantae</taxon>
        <taxon>Streptophyta</taxon>
        <taxon>Embryophyta</taxon>
        <taxon>Tracheophyta</taxon>
        <taxon>Spermatophyta</taxon>
        <taxon>Magnoliopsida</taxon>
        <taxon>Liliopsida</taxon>
        <taxon>Poales</taxon>
        <taxon>Cyperaceae</taxon>
        <taxon>Cyperoideae</taxon>
        <taxon>Rhynchosporeae</taxon>
        <taxon>Rhynchospora</taxon>
    </lineage>
</organism>
<dbReference type="GO" id="GO:0003964">
    <property type="term" value="F:RNA-directed DNA polymerase activity"/>
    <property type="evidence" value="ECO:0007669"/>
    <property type="project" value="UniProtKB-KW"/>
</dbReference>
<keyword evidence="3" id="KW-0808">Transferase</keyword>
<gene>
    <name evidence="3" type="ORF">LUZ62_042498</name>
</gene>
<evidence type="ECO:0000313" key="4">
    <source>
        <dbReference type="Proteomes" id="UP001140206"/>
    </source>
</evidence>
<reference evidence="3" key="1">
    <citation type="submission" date="2022-08" db="EMBL/GenBank/DDBJ databases">
        <authorList>
            <person name="Marques A."/>
        </authorList>
    </citation>
    <scope>NUCLEOTIDE SEQUENCE</scope>
    <source>
        <strain evidence="3">RhyPub2mFocal</strain>
        <tissue evidence="3">Leaves</tissue>
    </source>
</reference>
<dbReference type="PANTHER" id="PTHR34146">
    <property type="entry name" value="POLYNUCLEOTIDYL TRANSFERASE, RIBONUCLEASE H-LIKE SUPERFAMILY PROTEIN-RELATED"/>
    <property type="match status" value="1"/>
</dbReference>
<dbReference type="Gene3D" id="3.30.420.10">
    <property type="entry name" value="Ribonuclease H-like superfamily/Ribonuclease H"/>
    <property type="match status" value="1"/>
</dbReference>
<dbReference type="Pfam" id="PF13966">
    <property type="entry name" value="zf-RVT"/>
    <property type="match status" value="1"/>
</dbReference>
<evidence type="ECO:0000259" key="1">
    <source>
        <dbReference type="Pfam" id="PF13456"/>
    </source>
</evidence>
<dbReference type="Proteomes" id="UP001140206">
    <property type="component" value="Chromosome 2"/>
</dbReference>
<dbReference type="GO" id="GO:0004523">
    <property type="term" value="F:RNA-DNA hybrid ribonuclease activity"/>
    <property type="evidence" value="ECO:0007669"/>
    <property type="project" value="InterPro"/>
</dbReference>
<dbReference type="Pfam" id="PF13456">
    <property type="entry name" value="RVT_3"/>
    <property type="match status" value="1"/>
</dbReference>
<protein>
    <submittedName>
        <fullName evidence="3">RNA-directed DNA polymerase (Reverse transcriptase)-related family protein</fullName>
    </submittedName>
</protein>
<accession>A0AAV8FLX3</accession>
<comment type="caution">
    <text evidence="3">The sequence shown here is derived from an EMBL/GenBank/DDBJ whole genome shotgun (WGS) entry which is preliminary data.</text>
</comment>
<keyword evidence="4" id="KW-1185">Reference proteome</keyword>
<dbReference type="CDD" id="cd06222">
    <property type="entry name" value="RNase_H_like"/>
    <property type="match status" value="1"/>
</dbReference>
<proteinExistence type="predicted"/>
<evidence type="ECO:0000259" key="2">
    <source>
        <dbReference type="Pfam" id="PF13966"/>
    </source>
</evidence>
<feature type="domain" description="Reverse transcriptase zinc-binding" evidence="2">
    <location>
        <begin position="198"/>
        <end position="269"/>
    </location>
</feature>
<dbReference type="InterPro" id="IPR026960">
    <property type="entry name" value="RVT-Znf"/>
</dbReference>
<dbReference type="SUPFAM" id="SSF53098">
    <property type="entry name" value="Ribonuclease H-like"/>
    <property type="match status" value="1"/>
</dbReference>
<dbReference type="InterPro" id="IPR044730">
    <property type="entry name" value="RNase_H-like_dom_plant"/>
</dbReference>
<dbReference type="AlphaFoldDB" id="A0AAV8FLX3"/>